<protein>
    <submittedName>
        <fullName evidence="2">Uncharacterized protein</fullName>
    </submittedName>
</protein>
<proteinExistence type="predicted"/>
<dbReference type="AlphaFoldDB" id="A0AAV5DSG8"/>
<evidence type="ECO:0000256" key="1">
    <source>
        <dbReference type="SAM" id="MobiDB-lite"/>
    </source>
</evidence>
<evidence type="ECO:0000313" key="3">
    <source>
        <dbReference type="Proteomes" id="UP001054889"/>
    </source>
</evidence>
<dbReference type="EMBL" id="BQKI01000030">
    <property type="protein sequence ID" value="GJN13032.1"/>
    <property type="molecule type" value="Genomic_DNA"/>
</dbReference>
<evidence type="ECO:0000313" key="2">
    <source>
        <dbReference type="EMBL" id="GJN13032.1"/>
    </source>
</evidence>
<sequence length="303" mass="35086">MQDHLDRLAFSAIRTENRDVVRGQGNNRFQLADIERAKKTSFNTLSHIFRDYKSHLNCNYVNKNRTPFDKYGHISQQDWDLFIAQKTSSEAKNLSERMLLLNKQNKYKPRLGPGGYRKKILIWREMKEKNRMTRKSREVVRLEEHARNWIYALSEITNEGEIIVKDPDTKEVVQALTGKDWKVTNLNPMLINQGAINPQINMADPMYKDKTPEEMKKMQEDLAIGARFQVNGVDFAVNSERIEHKLGTWGRTIGRPGEFKDDPHHTHGEARSMGSFMVEPQNHGVDPDGRVDQVKGNRVSVQV</sequence>
<name>A0AAV5DSG8_ELECO</name>
<dbReference type="PANTHER" id="PTHR33018">
    <property type="entry name" value="OS10G0338966 PROTEIN-RELATED"/>
    <property type="match status" value="1"/>
</dbReference>
<keyword evidence="3" id="KW-1185">Reference proteome</keyword>
<feature type="compositionally biased region" description="Basic and acidic residues" evidence="1">
    <location>
        <begin position="285"/>
        <end position="295"/>
    </location>
</feature>
<reference evidence="2" key="1">
    <citation type="journal article" date="2018" name="DNA Res.">
        <title>Multiple hybrid de novo genome assembly of finger millet, an orphan allotetraploid crop.</title>
        <authorList>
            <person name="Hatakeyama M."/>
            <person name="Aluri S."/>
            <person name="Balachadran M.T."/>
            <person name="Sivarajan S.R."/>
            <person name="Patrignani A."/>
            <person name="Gruter S."/>
            <person name="Poveda L."/>
            <person name="Shimizu-Inatsugi R."/>
            <person name="Baeten J."/>
            <person name="Francoijs K.J."/>
            <person name="Nataraja K.N."/>
            <person name="Reddy Y.A.N."/>
            <person name="Phadnis S."/>
            <person name="Ravikumar R.L."/>
            <person name="Schlapbach R."/>
            <person name="Sreeman S.M."/>
            <person name="Shimizu K.K."/>
        </authorList>
    </citation>
    <scope>NUCLEOTIDE SEQUENCE</scope>
</reference>
<reference evidence="2" key="2">
    <citation type="submission" date="2021-12" db="EMBL/GenBank/DDBJ databases">
        <title>Resequencing data analysis of finger millet.</title>
        <authorList>
            <person name="Hatakeyama M."/>
            <person name="Aluri S."/>
            <person name="Balachadran M.T."/>
            <person name="Sivarajan S.R."/>
            <person name="Poveda L."/>
            <person name="Shimizu-Inatsugi R."/>
            <person name="Schlapbach R."/>
            <person name="Sreeman S.M."/>
            <person name="Shimizu K.K."/>
        </authorList>
    </citation>
    <scope>NUCLEOTIDE SEQUENCE</scope>
</reference>
<feature type="region of interest" description="Disordered" evidence="1">
    <location>
        <begin position="284"/>
        <end position="303"/>
    </location>
</feature>
<comment type="caution">
    <text evidence="2">The sequence shown here is derived from an EMBL/GenBank/DDBJ whole genome shotgun (WGS) entry which is preliminary data.</text>
</comment>
<organism evidence="2 3">
    <name type="scientific">Eleusine coracana subsp. coracana</name>
    <dbReference type="NCBI Taxonomy" id="191504"/>
    <lineage>
        <taxon>Eukaryota</taxon>
        <taxon>Viridiplantae</taxon>
        <taxon>Streptophyta</taxon>
        <taxon>Embryophyta</taxon>
        <taxon>Tracheophyta</taxon>
        <taxon>Spermatophyta</taxon>
        <taxon>Magnoliopsida</taxon>
        <taxon>Liliopsida</taxon>
        <taxon>Poales</taxon>
        <taxon>Poaceae</taxon>
        <taxon>PACMAD clade</taxon>
        <taxon>Chloridoideae</taxon>
        <taxon>Cynodonteae</taxon>
        <taxon>Eleusininae</taxon>
        <taxon>Eleusine</taxon>
    </lineage>
</organism>
<gene>
    <name evidence="2" type="primary">ga31365</name>
    <name evidence="2" type="ORF">PR202_ga31365</name>
</gene>
<dbReference type="Proteomes" id="UP001054889">
    <property type="component" value="Unassembled WGS sequence"/>
</dbReference>
<accession>A0AAV5DSG8</accession>
<dbReference type="PANTHER" id="PTHR33018:SF19">
    <property type="entry name" value="OS12G0558775 PROTEIN"/>
    <property type="match status" value="1"/>
</dbReference>